<dbReference type="Proteomes" id="UP000661507">
    <property type="component" value="Unassembled WGS sequence"/>
</dbReference>
<accession>A0A917NXB6</accession>
<reference evidence="1" key="2">
    <citation type="submission" date="2020-09" db="EMBL/GenBank/DDBJ databases">
        <authorList>
            <person name="Sun Q."/>
            <person name="Zhou Y."/>
        </authorList>
    </citation>
    <scope>NUCLEOTIDE SEQUENCE</scope>
    <source>
        <strain evidence="1">CGMCC 1.3617</strain>
    </source>
</reference>
<name>A0A917NXB6_9PROT</name>
<organism evidence="1 2">
    <name type="scientific">Neoroseomonas lacus</name>
    <dbReference type="NCBI Taxonomy" id="287609"/>
    <lineage>
        <taxon>Bacteria</taxon>
        <taxon>Pseudomonadati</taxon>
        <taxon>Pseudomonadota</taxon>
        <taxon>Alphaproteobacteria</taxon>
        <taxon>Acetobacterales</taxon>
        <taxon>Acetobacteraceae</taxon>
        <taxon>Neoroseomonas</taxon>
    </lineage>
</organism>
<comment type="caution">
    <text evidence="1">The sequence shown here is derived from an EMBL/GenBank/DDBJ whole genome shotgun (WGS) entry which is preliminary data.</text>
</comment>
<dbReference type="EMBL" id="BMKW01000013">
    <property type="protein sequence ID" value="GGJ34339.1"/>
    <property type="molecule type" value="Genomic_DNA"/>
</dbReference>
<reference evidence="1" key="1">
    <citation type="journal article" date="2014" name="Int. J. Syst. Evol. Microbiol.">
        <title>Complete genome sequence of Corynebacterium casei LMG S-19264T (=DSM 44701T), isolated from a smear-ripened cheese.</title>
        <authorList>
            <consortium name="US DOE Joint Genome Institute (JGI-PGF)"/>
            <person name="Walter F."/>
            <person name="Albersmeier A."/>
            <person name="Kalinowski J."/>
            <person name="Ruckert C."/>
        </authorList>
    </citation>
    <scope>NUCLEOTIDE SEQUENCE</scope>
    <source>
        <strain evidence="1">CGMCC 1.3617</strain>
    </source>
</reference>
<evidence type="ECO:0008006" key="3">
    <source>
        <dbReference type="Google" id="ProtNLM"/>
    </source>
</evidence>
<proteinExistence type="predicted"/>
<keyword evidence="2" id="KW-1185">Reference proteome</keyword>
<evidence type="ECO:0000313" key="1">
    <source>
        <dbReference type="EMBL" id="GGJ34339.1"/>
    </source>
</evidence>
<sequence>MAGRALARRARPRYALSVINVFRPVARLIALVLLLQVVLAPAHCLAMVTTPAGFDTVVCSPDGVRTLHLGPDGKAVPAPETSGGFCPACHALPQAFLPVAPVLATPAWVTVAFNWHIAPSHGLKQAARAPPFAPRAPPTFA</sequence>
<gene>
    <name evidence="1" type="ORF">GCM10011320_47570</name>
</gene>
<protein>
    <recommendedName>
        <fullName evidence="3">DUF2946 domain-containing protein</fullName>
    </recommendedName>
</protein>
<dbReference type="AlphaFoldDB" id="A0A917NXB6"/>
<evidence type="ECO:0000313" key="2">
    <source>
        <dbReference type="Proteomes" id="UP000661507"/>
    </source>
</evidence>